<dbReference type="KEGG" id="bbes:BESB_010500"/>
<feature type="compositionally biased region" description="Basic and acidic residues" evidence="1">
    <location>
        <begin position="781"/>
        <end position="800"/>
    </location>
</feature>
<feature type="region of interest" description="Disordered" evidence="1">
    <location>
        <begin position="146"/>
        <end position="280"/>
    </location>
</feature>
<name>A0A2A9MJI6_BESBE</name>
<comment type="caution">
    <text evidence="2">The sequence shown here is derived from an EMBL/GenBank/DDBJ whole genome shotgun (WGS) entry which is preliminary data.</text>
</comment>
<feature type="compositionally biased region" description="Low complexity" evidence="1">
    <location>
        <begin position="601"/>
        <end position="611"/>
    </location>
</feature>
<feature type="region of interest" description="Disordered" evidence="1">
    <location>
        <begin position="301"/>
        <end position="321"/>
    </location>
</feature>
<feature type="compositionally biased region" description="Low complexity" evidence="1">
    <location>
        <begin position="674"/>
        <end position="687"/>
    </location>
</feature>
<dbReference type="AlphaFoldDB" id="A0A2A9MJI6"/>
<dbReference type="Proteomes" id="UP000224006">
    <property type="component" value="Chromosome I"/>
</dbReference>
<dbReference type="GeneID" id="40306112"/>
<dbReference type="EMBL" id="NWUJ01000001">
    <property type="protein sequence ID" value="PFH38708.1"/>
    <property type="molecule type" value="Genomic_DNA"/>
</dbReference>
<dbReference type="RefSeq" id="XP_029222717.1">
    <property type="nucleotide sequence ID" value="XM_029359804.1"/>
</dbReference>
<dbReference type="VEuPathDB" id="ToxoDB:BESB_010500"/>
<evidence type="ECO:0000256" key="1">
    <source>
        <dbReference type="SAM" id="MobiDB-lite"/>
    </source>
</evidence>
<keyword evidence="3" id="KW-1185">Reference proteome</keyword>
<feature type="compositionally biased region" description="Basic and acidic residues" evidence="1">
    <location>
        <begin position="731"/>
        <end position="741"/>
    </location>
</feature>
<feature type="compositionally biased region" description="Polar residues" evidence="1">
    <location>
        <begin position="587"/>
        <end position="600"/>
    </location>
</feature>
<accession>A0A2A9MJI6</accession>
<evidence type="ECO:0000313" key="3">
    <source>
        <dbReference type="Proteomes" id="UP000224006"/>
    </source>
</evidence>
<feature type="compositionally biased region" description="Polar residues" evidence="1">
    <location>
        <begin position="522"/>
        <end position="534"/>
    </location>
</feature>
<feature type="compositionally biased region" description="Polar residues" evidence="1">
    <location>
        <begin position="544"/>
        <end position="553"/>
    </location>
</feature>
<feature type="compositionally biased region" description="Basic and acidic residues" evidence="1">
    <location>
        <begin position="176"/>
        <end position="194"/>
    </location>
</feature>
<protein>
    <submittedName>
        <fullName evidence="2">LNS2 (Lipin/Ned1/Smp2) protein</fullName>
    </submittedName>
</protein>
<reference evidence="2 3" key="1">
    <citation type="submission" date="2017-09" db="EMBL/GenBank/DDBJ databases">
        <title>Genome sequencing of Besnoitia besnoiti strain Bb-Ger1.</title>
        <authorList>
            <person name="Schares G."/>
            <person name="Venepally P."/>
            <person name="Lorenzi H.A."/>
        </authorList>
    </citation>
    <scope>NUCLEOTIDE SEQUENCE [LARGE SCALE GENOMIC DNA]</scope>
    <source>
        <strain evidence="2 3">Bb-Ger1</strain>
    </source>
</reference>
<evidence type="ECO:0000313" key="2">
    <source>
        <dbReference type="EMBL" id="PFH38708.1"/>
    </source>
</evidence>
<gene>
    <name evidence="2" type="ORF">BESB_010500</name>
</gene>
<feature type="region of interest" description="Disordered" evidence="1">
    <location>
        <begin position="367"/>
        <end position="428"/>
    </location>
</feature>
<feature type="region of interest" description="Disordered" evidence="1">
    <location>
        <begin position="519"/>
        <end position="800"/>
    </location>
</feature>
<proteinExistence type="predicted"/>
<organism evidence="2 3">
    <name type="scientific">Besnoitia besnoiti</name>
    <name type="common">Apicomplexan protozoan</name>
    <dbReference type="NCBI Taxonomy" id="94643"/>
    <lineage>
        <taxon>Eukaryota</taxon>
        <taxon>Sar</taxon>
        <taxon>Alveolata</taxon>
        <taxon>Apicomplexa</taxon>
        <taxon>Conoidasida</taxon>
        <taxon>Coccidia</taxon>
        <taxon>Eucoccidiorida</taxon>
        <taxon>Eimeriorina</taxon>
        <taxon>Sarcocystidae</taxon>
        <taxon>Besnoitia</taxon>
    </lineage>
</organism>
<sequence length="800" mass="82686">MRCPCSRYGGCALLMFCVGCVSLRVFQYNSFNFWSLSIVDFPSDEDEEDEESVAGLAVSPLHQPSLQLSPAPATAETAAVASVNAASAALLALDVAAVAGPEAAGAEPGLVETEQERGDAVAFEGARRAPSAAAVAAALSLAVSRETADEEPASDEGPLGGYETPQLDGLPPGQCADERGEADELARDVEKSVSEGESWSPAEDEREPVEHAPLVRASQKAELGGTQDSGVPRPGPRRRAPCAQPRRLSATGDPLATEEVQADSASETRGAAAVSSTCPSGGVGGACDVCGRRFGGASRRRRSFREAAVPARREAKPRRRHSEANWRVRGEEDSERLCEDCRGLFLHPGNGADAWWQIEGGCLRERAGGESESQTDVGKRAAAGTRVSPRTGGICCPGEETGAAPEGLDSGPRAVASPSNREEDAAEVDGRAVSHASWGVENAKEADSPTPAHSSQRVLTYISLDSDADIWDCTARSRLPEELSTSPAKARRAIGASRQAEEALLMAAAFAVDAATSHDASSEGQLSGARQTEGLTEAQEGNVAVSSTASPSEATAVEKNEAERASSAQAAEAAEGEAAEKIGPRAASSSSLTGSPLCPQSSASSEFSSISDDGGNHLPQAKAGPASAFMRRADSEPGTRRTSSVPDRRAHDAQTGVEQSEAGQHASAHAPRQPGVDGAAPGAGSPSADRETGPVKVALLFESGGISVPPFAQERVPEGRRRRGRGSGGNGRREASGRAPEEGSDDTAADAAQTACGMSEASSRSPSRGAENLRTQGSFRSVDDPGENERDAGKGRKRDV</sequence>